<dbReference type="Proteomes" id="UP000321513">
    <property type="component" value="Unassembled WGS sequence"/>
</dbReference>
<dbReference type="Pfam" id="PF21813">
    <property type="entry name" value="DUF6882"/>
    <property type="match status" value="1"/>
</dbReference>
<proteinExistence type="predicted"/>
<gene>
    <name evidence="1" type="ORF">SAE01_46460</name>
</gene>
<keyword evidence="2" id="KW-1185">Reference proteome</keyword>
<name>A0A512BJL1_9BACT</name>
<protein>
    <submittedName>
        <fullName evidence="1">Uncharacterized protein</fullName>
    </submittedName>
</protein>
<evidence type="ECO:0000313" key="2">
    <source>
        <dbReference type="Proteomes" id="UP000321513"/>
    </source>
</evidence>
<organism evidence="1 2">
    <name type="scientific">Segetibacter aerophilus</name>
    <dbReference type="NCBI Taxonomy" id="670293"/>
    <lineage>
        <taxon>Bacteria</taxon>
        <taxon>Pseudomonadati</taxon>
        <taxon>Bacteroidota</taxon>
        <taxon>Chitinophagia</taxon>
        <taxon>Chitinophagales</taxon>
        <taxon>Chitinophagaceae</taxon>
        <taxon>Segetibacter</taxon>
    </lineage>
</organism>
<accession>A0A512BJL1</accession>
<evidence type="ECO:0000313" key="1">
    <source>
        <dbReference type="EMBL" id="GEO12150.1"/>
    </source>
</evidence>
<reference evidence="1 2" key="1">
    <citation type="submission" date="2019-07" db="EMBL/GenBank/DDBJ databases">
        <title>Whole genome shotgun sequence of Segetibacter aerophilus NBRC 106135.</title>
        <authorList>
            <person name="Hosoyama A."/>
            <person name="Uohara A."/>
            <person name="Ohji S."/>
            <person name="Ichikawa N."/>
        </authorList>
    </citation>
    <scope>NUCLEOTIDE SEQUENCE [LARGE SCALE GENOMIC DNA]</scope>
    <source>
        <strain evidence="1 2">NBRC 106135</strain>
    </source>
</reference>
<sequence>MLNYYMLRKAIFVFFIVLFTCSGYCQTVNFENALREAVAHRQTQNAANVISWHTEHFLLNIDSFSIEQSKGQLTIQSGNYLVKYNIKILGTYNHKDSTFLWSAYNSSINKRLATPISNLISIAAANKWQIANNTMIKCSFDSAYKLATLAFYLDKANGINHILTNNRQTNMFFSFYEVEVYDRRTKRLVKKVLVKKQYEVVDAPALLEVCKNYVAEFDANEKKYYQLYKRHNDDWKYIDSMFINRVKISNKYWDTACVPYVLFRKNRLQAKNLLSIINWRVIEVANSRYVLYDERESWGSLKTWAFKMCWEKGENNICNEYLCF</sequence>
<comment type="caution">
    <text evidence="1">The sequence shown here is derived from an EMBL/GenBank/DDBJ whole genome shotgun (WGS) entry which is preliminary data.</text>
</comment>
<dbReference type="EMBL" id="BJYT01000041">
    <property type="protein sequence ID" value="GEO12150.1"/>
    <property type="molecule type" value="Genomic_DNA"/>
</dbReference>
<dbReference type="AlphaFoldDB" id="A0A512BJL1"/>
<dbReference type="InterPro" id="IPR049249">
    <property type="entry name" value="DUF6882"/>
</dbReference>